<protein>
    <submittedName>
        <fullName evidence="5">Uncharacterized protein</fullName>
    </submittedName>
</protein>
<feature type="compositionally biased region" description="Low complexity" evidence="2">
    <location>
        <begin position="559"/>
        <end position="571"/>
    </location>
</feature>
<feature type="chain" id="PRO_5002939789" evidence="4">
    <location>
        <begin position="18"/>
        <end position="685"/>
    </location>
</feature>
<dbReference type="SUPFAM" id="SSF56300">
    <property type="entry name" value="Metallo-dependent phosphatases"/>
    <property type="match status" value="1"/>
</dbReference>
<reference evidence="6" key="1">
    <citation type="journal article" date="2009" name="Genome Res.">
        <title>Comparative genomic analyses of the human fungal pathogens Coccidioides and their relatives.</title>
        <authorList>
            <person name="Sharpton T.J."/>
            <person name="Stajich J.E."/>
            <person name="Rounsley S.D."/>
            <person name="Gardner M.J."/>
            <person name="Wortman J.R."/>
            <person name="Jordar V.S."/>
            <person name="Maiti R."/>
            <person name="Kodira C.D."/>
            <person name="Neafsey D.E."/>
            <person name="Zeng Q."/>
            <person name="Hung C.-Y."/>
            <person name="McMahan C."/>
            <person name="Muszewska A."/>
            <person name="Grynberg M."/>
            <person name="Mandel M.A."/>
            <person name="Kellner E.M."/>
            <person name="Barker B.M."/>
            <person name="Galgiani J.N."/>
            <person name="Orbach M.J."/>
            <person name="Kirkland T.N."/>
            <person name="Cole G.T."/>
            <person name="Henn M.R."/>
            <person name="Birren B.W."/>
            <person name="Taylor J.W."/>
        </authorList>
    </citation>
    <scope>NUCLEOTIDE SEQUENCE [LARGE SCALE GENOMIC DNA]</scope>
    <source>
        <strain evidence="6">UAMH 1704</strain>
    </source>
</reference>
<feature type="compositionally biased region" description="Low complexity" evidence="2">
    <location>
        <begin position="269"/>
        <end position="287"/>
    </location>
</feature>
<keyword evidence="4" id="KW-0732">Signal</keyword>
<dbReference type="STRING" id="336963.C4JZV1"/>
<dbReference type="GeneID" id="8439718"/>
<dbReference type="Proteomes" id="UP000002058">
    <property type="component" value="Unassembled WGS sequence"/>
</dbReference>
<accession>C4JZV1</accession>
<feature type="region of interest" description="Disordered" evidence="2">
    <location>
        <begin position="269"/>
        <end position="291"/>
    </location>
</feature>
<dbReference type="OrthoDB" id="5977743at2759"/>
<dbReference type="InterPro" id="IPR029052">
    <property type="entry name" value="Metallo-depent_PP-like"/>
</dbReference>
<feature type="compositionally biased region" description="Polar residues" evidence="2">
    <location>
        <begin position="583"/>
        <end position="598"/>
    </location>
</feature>
<evidence type="ECO:0000313" key="5">
    <source>
        <dbReference type="EMBL" id="EEP82837.1"/>
    </source>
</evidence>
<proteinExistence type="predicted"/>
<dbReference type="OMA" id="TIQNHLC"/>
<dbReference type="InParanoid" id="C4JZV1"/>
<dbReference type="AlphaFoldDB" id="C4JZV1"/>
<dbReference type="HOGENOM" id="CLU_011607_2_2_1"/>
<evidence type="ECO:0000313" key="6">
    <source>
        <dbReference type="Proteomes" id="UP000002058"/>
    </source>
</evidence>
<dbReference type="RefSeq" id="XP_002582929.1">
    <property type="nucleotide sequence ID" value="XM_002582883.1"/>
</dbReference>
<keyword evidence="3" id="KW-0812">Transmembrane</keyword>
<dbReference type="KEGG" id="ure:UREG_07702"/>
<dbReference type="VEuPathDB" id="FungiDB:UREG_07702"/>
<dbReference type="FunCoup" id="C4JZV1">
    <property type="interactions" value="451"/>
</dbReference>
<evidence type="ECO:0000256" key="2">
    <source>
        <dbReference type="SAM" id="MobiDB-lite"/>
    </source>
</evidence>
<evidence type="ECO:0000256" key="3">
    <source>
        <dbReference type="SAM" id="Phobius"/>
    </source>
</evidence>
<sequence>MERACAVLLFVLRPVVAALRAKGGSIATRYAIERRRSRHRRHGRLRAVLRMVVSLQNVLIGLWIMTLWWGERKVFRDAVEECAWSEWEKWPKDAVPHHTLLIADPQLVDAHTYPGRPWPLSSLTVYMTDLYLFRTHALLQKKLRPDSTFFLGDLFDGGREWATETSSSPDERYKSYGNDVWMKEYGRFSRIYFDTFKLGGTASPASPRGRKIIASLPGNHDLGFGNGIQLPVLQRFRAYFGEGNRVDIVGNHTFASVDSVSLSAMDQAGPAAASSSGSDPHSDAFGSAAGGSGGGHLYSEEVWKPTETFLNDFRTLRSKAIREELLSMNGEPEKYLSPHTVVDATVPTKPTVLPATSDADFPTVVLTHVPLFREAGTPCGPLREHWPPSGTDPPPEKDERNAIRIGSGYQYQNVLTPTISNDIMNKTGPVVQIYSGDDHDYCEITHREFSDAPKEITVKSTSFAMSVRKPGVQLASLWNPIDPQTGRALKLATSPTIQNHLCLLPDQLSVFIYYAYVIIFTLLALSIHAVALTFRTPDVFESALPVLPLTHRFVDHVPSSSTSSTSTSASSLANGENRFGNRCGNSINSRTASPSNDGTRPAKYVHFGGVAGLDEVPRRSRQDDWDGSYTPKEKPWPGIKNAIGKEMTRGGFRWTFFVFRTHFLPPFGWVAGISLAWYFWLLWTW</sequence>
<dbReference type="InterPro" id="IPR033308">
    <property type="entry name" value="PGAP5/Cdc1/Ted1"/>
</dbReference>
<name>C4JZV1_UNCRE</name>
<feature type="signal peptide" evidence="4">
    <location>
        <begin position="1"/>
        <end position="17"/>
    </location>
</feature>
<dbReference type="GO" id="GO:0016020">
    <property type="term" value="C:membrane"/>
    <property type="evidence" value="ECO:0007669"/>
    <property type="project" value="GOC"/>
</dbReference>
<dbReference type="PANTHER" id="PTHR13315">
    <property type="entry name" value="METALLO PHOSPHOESTERASE RELATED"/>
    <property type="match status" value="1"/>
</dbReference>
<evidence type="ECO:0000256" key="4">
    <source>
        <dbReference type="SAM" id="SignalP"/>
    </source>
</evidence>
<dbReference type="PANTHER" id="PTHR13315:SF4">
    <property type="entry name" value="METALLOPHOSPHOESTERASE, ISOFORM E"/>
    <property type="match status" value="1"/>
</dbReference>
<keyword evidence="6" id="KW-1185">Reference proteome</keyword>
<keyword evidence="3" id="KW-1133">Transmembrane helix</keyword>
<evidence type="ECO:0000256" key="1">
    <source>
        <dbReference type="ARBA" id="ARBA00023136"/>
    </source>
</evidence>
<dbReference type="GO" id="GO:0005783">
    <property type="term" value="C:endoplasmic reticulum"/>
    <property type="evidence" value="ECO:0007669"/>
    <property type="project" value="TreeGrafter"/>
</dbReference>
<feature type="region of interest" description="Disordered" evidence="2">
    <location>
        <begin position="558"/>
        <end position="600"/>
    </location>
</feature>
<dbReference type="eggNOG" id="KOG3662">
    <property type="taxonomic scope" value="Eukaryota"/>
</dbReference>
<organism evidence="5 6">
    <name type="scientific">Uncinocarpus reesii (strain UAMH 1704)</name>
    <dbReference type="NCBI Taxonomy" id="336963"/>
    <lineage>
        <taxon>Eukaryota</taxon>
        <taxon>Fungi</taxon>
        <taxon>Dikarya</taxon>
        <taxon>Ascomycota</taxon>
        <taxon>Pezizomycotina</taxon>
        <taxon>Eurotiomycetes</taxon>
        <taxon>Eurotiomycetidae</taxon>
        <taxon>Onygenales</taxon>
        <taxon>Onygenaceae</taxon>
        <taxon>Uncinocarpus</taxon>
    </lineage>
</organism>
<feature type="transmembrane region" description="Helical" evidence="3">
    <location>
        <begin position="511"/>
        <end position="534"/>
    </location>
</feature>
<dbReference type="GO" id="GO:0006506">
    <property type="term" value="P:GPI anchor biosynthetic process"/>
    <property type="evidence" value="ECO:0007669"/>
    <property type="project" value="InterPro"/>
</dbReference>
<keyword evidence="1 3" id="KW-0472">Membrane</keyword>
<dbReference type="EMBL" id="CH476619">
    <property type="protein sequence ID" value="EEP82837.1"/>
    <property type="molecule type" value="Genomic_DNA"/>
</dbReference>
<feature type="region of interest" description="Disordered" evidence="2">
    <location>
        <begin position="379"/>
        <end position="398"/>
    </location>
</feature>
<feature type="transmembrane region" description="Helical" evidence="3">
    <location>
        <begin position="663"/>
        <end position="683"/>
    </location>
</feature>
<gene>
    <name evidence="5" type="ORF">UREG_07702</name>
</gene>